<dbReference type="EMBL" id="PVTT01000001">
    <property type="protein sequence ID" value="PRY94548.1"/>
    <property type="molecule type" value="Genomic_DNA"/>
</dbReference>
<name>A0A2T0X6H5_9RHOB</name>
<proteinExistence type="predicted"/>
<dbReference type="PROSITE" id="PS50222">
    <property type="entry name" value="EF_HAND_2"/>
    <property type="match status" value="1"/>
</dbReference>
<dbReference type="InterPro" id="IPR002048">
    <property type="entry name" value="EF_hand_dom"/>
</dbReference>
<gene>
    <name evidence="3" type="ORF">BCF33_0139</name>
</gene>
<dbReference type="GO" id="GO:0005509">
    <property type="term" value="F:calcium ion binding"/>
    <property type="evidence" value="ECO:0007669"/>
    <property type="project" value="InterPro"/>
</dbReference>
<keyword evidence="4" id="KW-1185">Reference proteome</keyword>
<evidence type="ECO:0000256" key="1">
    <source>
        <dbReference type="SAM" id="SignalP"/>
    </source>
</evidence>
<dbReference type="OrthoDB" id="5470953at2"/>
<feature type="signal peptide" evidence="1">
    <location>
        <begin position="1"/>
        <end position="21"/>
    </location>
</feature>
<keyword evidence="1" id="KW-0732">Signal</keyword>
<comment type="caution">
    <text evidence="3">The sequence shown here is derived from an EMBL/GenBank/DDBJ whole genome shotgun (WGS) entry which is preliminary data.</text>
</comment>
<dbReference type="PROSITE" id="PS00018">
    <property type="entry name" value="EF_HAND_1"/>
    <property type="match status" value="1"/>
</dbReference>
<organism evidence="3 4">
    <name type="scientific">Hasllibacter halocynthiae</name>
    <dbReference type="NCBI Taxonomy" id="595589"/>
    <lineage>
        <taxon>Bacteria</taxon>
        <taxon>Pseudomonadati</taxon>
        <taxon>Pseudomonadota</taxon>
        <taxon>Alphaproteobacteria</taxon>
        <taxon>Rhodobacterales</taxon>
        <taxon>Roseobacteraceae</taxon>
        <taxon>Hasllibacter</taxon>
    </lineage>
</organism>
<dbReference type="Gene3D" id="1.10.238.10">
    <property type="entry name" value="EF-hand"/>
    <property type="match status" value="1"/>
</dbReference>
<reference evidence="3 4" key="1">
    <citation type="submission" date="2018-03" db="EMBL/GenBank/DDBJ databases">
        <title>Genomic Encyclopedia of Archaeal and Bacterial Type Strains, Phase II (KMG-II): from individual species to whole genera.</title>
        <authorList>
            <person name="Goeker M."/>
        </authorList>
    </citation>
    <scope>NUCLEOTIDE SEQUENCE [LARGE SCALE GENOMIC DNA]</scope>
    <source>
        <strain evidence="3 4">DSM 29318</strain>
    </source>
</reference>
<protein>
    <recommendedName>
        <fullName evidence="2">EF-hand domain-containing protein</fullName>
    </recommendedName>
</protein>
<dbReference type="SUPFAM" id="SSF47473">
    <property type="entry name" value="EF-hand"/>
    <property type="match status" value="1"/>
</dbReference>
<dbReference type="InterPro" id="IPR018247">
    <property type="entry name" value="EF_Hand_1_Ca_BS"/>
</dbReference>
<dbReference type="InterPro" id="IPR011992">
    <property type="entry name" value="EF-hand-dom_pair"/>
</dbReference>
<evidence type="ECO:0000259" key="2">
    <source>
        <dbReference type="PROSITE" id="PS50222"/>
    </source>
</evidence>
<evidence type="ECO:0000313" key="4">
    <source>
        <dbReference type="Proteomes" id="UP000238801"/>
    </source>
</evidence>
<feature type="domain" description="EF-hand" evidence="2">
    <location>
        <begin position="20"/>
        <end position="55"/>
    </location>
</feature>
<accession>A0A2T0X6H5</accession>
<feature type="chain" id="PRO_5015417841" description="EF-hand domain-containing protein" evidence="1">
    <location>
        <begin position="22"/>
        <end position="140"/>
    </location>
</feature>
<evidence type="ECO:0000313" key="3">
    <source>
        <dbReference type="EMBL" id="PRY94548.1"/>
    </source>
</evidence>
<dbReference type="AlphaFoldDB" id="A0A2T0X6H5"/>
<sequence>MKTLFATAASIAALAAGVAFAQTDMETGMMDFDTDADGIATMDEFDEGLGTSGLYTSLDANQDGVLTEDEYGDYSDDFAGYDADASGDLTEDEFNRGIFGAYDLDASGDLDDTELQTADADFAEGGRYYVDSDDVIDTDS</sequence>
<dbReference type="Proteomes" id="UP000238801">
    <property type="component" value="Unassembled WGS sequence"/>
</dbReference>
<dbReference type="RefSeq" id="WP_106159039.1">
    <property type="nucleotide sequence ID" value="NZ_PVTT01000001.1"/>
</dbReference>